<protein>
    <recommendedName>
        <fullName evidence="2">Biotin carboxyl carrier protein of acetyl-CoA carboxylase</fullName>
    </recommendedName>
</protein>
<dbReference type="Pfam" id="PF00364">
    <property type="entry name" value="Biotin_lipoyl"/>
    <property type="match status" value="1"/>
</dbReference>
<dbReference type="InterPro" id="IPR001249">
    <property type="entry name" value="AcCoA_biotinCC"/>
</dbReference>
<dbReference type="STRING" id="1792290.MSP8886_00366"/>
<dbReference type="GO" id="GO:0006633">
    <property type="term" value="P:fatty acid biosynthetic process"/>
    <property type="evidence" value="ECO:0007669"/>
    <property type="project" value="UniProtKB-UniPathway"/>
</dbReference>
<comment type="pathway">
    <text evidence="2">Lipid metabolism; fatty acid biosynthesis.</text>
</comment>
<name>A0A1A8T3S3_9GAMM</name>
<comment type="function">
    <text evidence="1 2">This protein is a component of the acetyl coenzyme A carboxylase complex; first, biotin carboxylase catalyzes the carboxylation of the carrier protein and then the transcarboxylase transfers the carboxyl group to form malonyl-CoA.</text>
</comment>
<evidence type="ECO:0000313" key="5">
    <source>
        <dbReference type="Proteomes" id="UP000092544"/>
    </source>
</evidence>
<dbReference type="EMBL" id="FLOB01000001">
    <property type="protein sequence ID" value="SBS25718.1"/>
    <property type="molecule type" value="Genomic_DNA"/>
</dbReference>
<keyword evidence="2" id="KW-0092">Biotin</keyword>
<dbReference type="GO" id="GO:0009317">
    <property type="term" value="C:acetyl-CoA carboxylase complex"/>
    <property type="evidence" value="ECO:0007669"/>
    <property type="project" value="InterPro"/>
</dbReference>
<keyword evidence="2" id="KW-0443">Lipid metabolism</keyword>
<proteinExistence type="predicted"/>
<dbReference type="UniPathway" id="UPA00094"/>
<dbReference type="PRINTS" id="PR01071">
    <property type="entry name" value="ACOABIOTINCC"/>
</dbReference>
<keyword evidence="5" id="KW-1185">Reference proteome</keyword>
<keyword evidence="2" id="KW-0276">Fatty acid metabolism</keyword>
<dbReference type="CDD" id="cd06850">
    <property type="entry name" value="biotinyl_domain"/>
    <property type="match status" value="1"/>
</dbReference>
<reference evidence="4 5" key="1">
    <citation type="submission" date="2016-06" db="EMBL/GenBank/DDBJ databases">
        <authorList>
            <person name="Kjaerup R.B."/>
            <person name="Dalgaard T.S."/>
            <person name="Juul-Madsen H.R."/>
        </authorList>
    </citation>
    <scope>NUCLEOTIDE SEQUENCE [LARGE SCALE GENOMIC DNA]</scope>
    <source>
        <strain evidence="4 5">CECT 8886</strain>
    </source>
</reference>
<sequence length="82" mass="8995">MATLDIISPLPGVFYRRPSPESDVFVNEGDQVENTTVIGLIEVMKQFSDLTADAQGTLIRFCVDDSEPVEPGQVVAIIEIQE</sequence>
<gene>
    <name evidence="4" type="primary">accB_1</name>
    <name evidence="4" type="ORF">MSP8886_00366</name>
</gene>
<dbReference type="NCBIfam" id="NF005457">
    <property type="entry name" value="PRK07051.1"/>
    <property type="match status" value="1"/>
</dbReference>
<dbReference type="OrthoDB" id="5297413at2"/>
<evidence type="ECO:0000256" key="1">
    <source>
        <dbReference type="ARBA" id="ARBA00003761"/>
    </source>
</evidence>
<evidence type="ECO:0000259" key="3">
    <source>
        <dbReference type="Pfam" id="PF00364"/>
    </source>
</evidence>
<dbReference type="Proteomes" id="UP000092544">
    <property type="component" value="Unassembled WGS sequence"/>
</dbReference>
<dbReference type="InterPro" id="IPR011053">
    <property type="entry name" value="Single_hybrid_motif"/>
</dbReference>
<dbReference type="Gene3D" id="2.40.50.100">
    <property type="match status" value="1"/>
</dbReference>
<evidence type="ECO:0000313" key="4">
    <source>
        <dbReference type="EMBL" id="SBS25718.1"/>
    </source>
</evidence>
<keyword evidence="2" id="KW-0444">Lipid biosynthesis</keyword>
<feature type="domain" description="Lipoyl-binding" evidence="3">
    <location>
        <begin position="6"/>
        <end position="78"/>
    </location>
</feature>
<keyword evidence="2" id="KW-0275">Fatty acid biosynthesis</keyword>
<accession>A0A1A8T3S3</accession>
<dbReference type="InterPro" id="IPR000089">
    <property type="entry name" value="Biotin_lipoyl"/>
</dbReference>
<dbReference type="GO" id="GO:0003989">
    <property type="term" value="F:acetyl-CoA carboxylase activity"/>
    <property type="evidence" value="ECO:0007669"/>
    <property type="project" value="InterPro"/>
</dbReference>
<organism evidence="4 5">
    <name type="scientific">Marinomonas spartinae</name>
    <dbReference type="NCBI Taxonomy" id="1792290"/>
    <lineage>
        <taxon>Bacteria</taxon>
        <taxon>Pseudomonadati</taxon>
        <taxon>Pseudomonadota</taxon>
        <taxon>Gammaproteobacteria</taxon>
        <taxon>Oceanospirillales</taxon>
        <taxon>Oceanospirillaceae</taxon>
        <taxon>Marinomonas</taxon>
    </lineage>
</organism>
<dbReference type="RefSeq" id="WP_067012107.1">
    <property type="nucleotide sequence ID" value="NZ_FLOB01000001.1"/>
</dbReference>
<dbReference type="AlphaFoldDB" id="A0A1A8T3S3"/>
<dbReference type="SUPFAM" id="SSF51230">
    <property type="entry name" value="Single hybrid motif"/>
    <property type="match status" value="1"/>
</dbReference>
<evidence type="ECO:0000256" key="2">
    <source>
        <dbReference type="RuleBase" id="RU364072"/>
    </source>
</evidence>